<dbReference type="OrthoDB" id="9179585at2"/>
<dbReference type="Gene3D" id="3.40.50.2300">
    <property type="match status" value="1"/>
</dbReference>
<dbReference type="InterPro" id="IPR011006">
    <property type="entry name" value="CheY-like_superfamily"/>
</dbReference>
<gene>
    <name evidence="3" type="ORF">A4W93_19575</name>
</gene>
<dbReference type="EMBL" id="CP015118">
    <property type="protein sequence ID" value="ARN21922.1"/>
    <property type="molecule type" value="Genomic_DNA"/>
</dbReference>
<reference evidence="3 4" key="1">
    <citation type="submission" date="2016-04" db="EMBL/GenBank/DDBJ databases">
        <title>Complete genome sequence of natural rubber-degrading, novel Gram-negative bacterium, Rhizobacter gummiphilus strain NS21.</title>
        <authorList>
            <person name="Tabata M."/>
            <person name="Kasai D."/>
            <person name="Fukuda M."/>
        </authorList>
    </citation>
    <scope>NUCLEOTIDE SEQUENCE [LARGE SCALE GENOMIC DNA]</scope>
    <source>
        <strain evidence="3 4">NS21</strain>
    </source>
</reference>
<dbReference type="PANTHER" id="PTHR45339:SF1">
    <property type="entry name" value="HYBRID SIGNAL TRANSDUCTION HISTIDINE KINASE J"/>
    <property type="match status" value="1"/>
</dbReference>
<dbReference type="STRING" id="946333.A4W93_19575"/>
<proteinExistence type="predicted"/>
<evidence type="ECO:0000256" key="2">
    <source>
        <dbReference type="ARBA" id="ARBA00023012"/>
    </source>
</evidence>
<dbReference type="PANTHER" id="PTHR45339">
    <property type="entry name" value="HYBRID SIGNAL TRANSDUCTION HISTIDINE KINASE J"/>
    <property type="match status" value="1"/>
</dbReference>
<dbReference type="KEGG" id="rgu:A4W93_19575"/>
<dbReference type="CDD" id="cd17546">
    <property type="entry name" value="REC_hyHK_CKI1_RcsC-like"/>
    <property type="match status" value="1"/>
</dbReference>
<protein>
    <submittedName>
        <fullName evidence="3">Uncharacterized protein</fullName>
    </submittedName>
</protein>
<evidence type="ECO:0000256" key="1">
    <source>
        <dbReference type="ARBA" id="ARBA00022553"/>
    </source>
</evidence>
<dbReference type="GO" id="GO:0000160">
    <property type="term" value="P:phosphorelay signal transduction system"/>
    <property type="evidence" value="ECO:0007669"/>
    <property type="project" value="UniProtKB-KW"/>
</dbReference>
<dbReference type="InterPro" id="IPR001789">
    <property type="entry name" value="Sig_transdc_resp-reg_receiver"/>
</dbReference>
<keyword evidence="4" id="KW-1185">Reference proteome</keyword>
<dbReference type="PROSITE" id="PS50110">
    <property type="entry name" value="RESPONSE_REGULATORY"/>
    <property type="match status" value="1"/>
</dbReference>
<keyword evidence="1" id="KW-0597">Phosphoprotein</keyword>
<organism evidence="3 4">
    <name type="scientific">Piscinibacter gummiphilus</name>
    <dbReference type="NCBI Taxonomy" id="946333"/>
    <lineage>
        <taxon>Bacteria</taxon>
        <taxon>Pseudomonadati</taxon>
        <taxon>Pseudomonadota</taxon>
        <taxon>Betaproteobacteria</taxon>
        <taxon>Burkholderiales</taxon>
        <taxon>Sphaerotilaceae</taxon>
        <taxon>Piscinibacter</taxon>
    </lineage>
</organism>
<evidence type="ECO:0000313" key="3">
    <source>
        <dbReference type="EMBL" id="ARN21922.1"/>
    </source>
</evidence>
<dbReference type="Pfam" id="PF00072">
    <property type="entry name" value="Response_reg"/>
    <property type="match status" value="1"/>
</dbReference>
<dbReference type="SUPFAM" id="SSF52172">
    <property type="entry name" value="CheY-like"/>
    <property type="match status" value="1"/>
</dbReference>
<dbReference type="Proteomes" id="UP000193427">
    <property type="component" value="Chromosome"/>
</dbReference>
<keyword evidence="2" id="KW-0902">Two-component regulatory system</keyword>
<dbReference type="RefSeq" id="WP_085752219.1">
    <property type="nucleotide sequence ID" value="NZ_BSPR01000006.1"/>
</dbReference>
<evidence type="ECO:0000313" key="4">
    <source>
        <dbReference type="Proteomes" id="UP000193427"/>
    </source>
</evidence>
<name>A0A1W6LCE5_9BURK</name>
<dbReference type="AlphaFoldDB" id="A0A1W6LCE5"/>
<accession>A0A1W6LCE5</accession>
<dbReference type="SMART" id="SM00448">
    <property type="entry name" value="REC"/>
    <property type="match status" value="1"/>
</dbReference>
<sequence>MNPRNDGPGASALVAEDDAASQVLAMAVLEREGLHVTVVGDGAEAVAAWRAGHYDILFLDNHMPRMNGRDAATEIRAAERSEGRARTPIIGITASGLPEERNECLDAGMDALLLKPFRLDDLSRLLHEWLPEPQ</sequence>